<protein>
    <recommendedName>
        <fullName evidence="1">Myb/SANT-like domain-containing protein</fullName>
    </recommendedName>
</protein>
<sequence length="161" mass="18893">MGTFCYHWRALNASVMSILPPILPKKKGFFQQHPEFRLDFIIKCQIQIDLHRLSGTSLNALGWKTVKDELNNIQDFHVLQHKELKNQWDYLKRQWKIWRGLINWIGHGYDPVSGTFDLLEEVWANIIAVNFEAKKYKIASLQYRDLLEKLFDGLSATGDFA</sequence>
<proteinExistence type="predicted"/>
<organism evidence="2 3">
    <name type="scientific">Kingdonia uniflora</name>
    <dbReference type="NCBI Taxonomy" id="39325"/>
    <lineage>
        <taxon>Eukaryota</taxon>
        <taxon>Viridiplantae</taxon>
        <taxon>Streptophyta</taxon>
        <taxon>Embryophyta</taxon>
        <taxon>Tracheophyta</taxon>
        <taxon>Spermatophyta</taxon>
        <taxon>Magnoliopsida</taxon>
        <taxon>Ranunculales</taxon>
        <taxon>Circaeasteraceae</taxon>
        <taxon>Kingdonia</taxon>
    </lineage>
</organism>
<gene>
    <name evidence="2" type="ORF">GIB67_032242</name>
</gene>
<name>A0A7J7MWZ9_9MAGN</name>
<feature type="domain" description="Myb/SANT-like" evidence="1">
    <location>
        <begin position="52"/>
        <end position="125"/>
    </location>
</feature>
<accession>A0A7J7MWZ9</accession>
<comment type="caution">
    <text evidence="2">The sequence shown here is derived from an EMBL/GenBank/DDBJ whole genome shotgun (WGS) entry which is preliminary data.</text>
</comment>
<reference evidence="2 3" key="1">
    <citation type="journal article" date="2020" name="IScience">
        <title>Genome Sequencing of the Endangered Kingdonia uniflora (Circaeasteraceae, Ranunculales) Reveals Potential Mechanisms of Evolutionary Specialization.</title>
        <authorList>
            <person name="Sun Y."/>
            <person name="Deng T."/>
            <person name="Zhang A."/>
            <person name="Moore M.J."/>
            <person name="Landis J.B."/>
            <person name="Lin N."/>
            <person name="Zhang H."/>
            <person name="Zhang X."/>
            <person name="Huang J."/>
            <person name="Zhang X."/>
            <person name="Sun H."/>
            <person name="Wang H."/>
        </authorList>
    </citation>
    <scope>NUCLEOTIDE SEQUENCE [LARGE SCALE GENOMIC DNA]</scope>
    <source>
        <strain evidence="2">TB1705</strain>
        <tissue evidence="2">Leaf</tissue>
    </source>
</reference>
<evidence type="ECO:0000313" key="2">
    <source>
        <dbReference type="EMBL" id="KAF6159471.1"/>
    </source>
</evidence>
<dbReference type="Pfam" id="PF12776">
    <property type="entry name" value="Myb_DNA-bind_3"/>
    <property type="match status" value="1"/>
</dbReference>
<keyword evidence="3" id="KW-1185">Reference proteome</keyword>
<dbReference type="OrthoDB" id="1910266at2759"/>
<dbReference type="EMBL" id="JACGCM010001193">
    <property type="protein sequence ID" value="KAF6159471.1"/>
    <property type="molecule type" value="Genomic_DNA"/>
</dbReference>
<evidence type="ECO:0000259" key="1">
    <source>
        <dbReference type="Pfam" id="PF12776"/>
    </source>
</evidence>
<dbReference type="PANTHER" id="PTHR31704">
    <property type="entry name" value="MYB/SANT-LIKE DNA-BINDING DOMAIN PROTEIN-RELATED"/>
    <property type="match status" value="1"/>
</dbReference>
<dbReference type="AlphaFoldDB" id="A0A7J7MWZ9"/>
<dbReference type="PANTHER" id="PTHR31704:SF48">
    <property type="entry name" value="L10-INTERACTING MYB DOMAIN-CONTAINING PROTEIN-LIKE"/>
    <property type="match status" value="1"/>
</dbReference>
<dbReference type="Proteomes" id="UP000541444">
    <property type="component" value="Unassembled WGS sequence"/>
</dbReference>
<dbReference type="InterPro" id="IPR024752">
    <property type="entry name" value="Myb/SANT-like_dom"/>
</dbReference>
<evidence type="ECO:0000313" key="3">
    <source>
        <dbReference type="Proteomes" id="UP000541444"/>
    </source>
</evidence>